<protein>
    <submittedName>
        <fullName evidence="8 9">Protein stum isoform X1</fullName>
    </submittedName>
</protein>
<evidence type="ECO:0000313" key="8">
    <source>
        <dbReference type="RefSeq" id="XP_029406904.2"/>
    </source>
</evidence>
<feature type="compositionally biased region" description="Gly residues" evidence="5">
    <location>
        <begin position="1627"/>
        <end position="1637"/>
    </location>
</feature>
<dbReference type="GO" id="GO:0071683">
    <property type="term" value="C:sensory dendrite"/>
    <property type="evidence" value="ECO:0007669"/>
    <property type="project" value="TreeGrafter"/>
</dbReference>
<dbReference type="GO" id="GO:0050954">
    <property type="term" value="P:sensory perception of mechanical stimulus"/>
    <property type="evidence" value="ECO:0007669"/>
    <property type="project" value="TreeGrafter"/>
</dbReference>
<feature type="region of interest" description="Disordered" evidence="5">
    <location>
        <begin position="418"/>
        <end position="448"/>
    </location>
</feature>
<comment type="subcellular location">
    <subcellularLocation>
        <location evidence="1">Membrane</location>
        <topology evidence="1">Multi-pass membrane protein</topology>
    </subcellularLocation>
</comment>
<feature type="region of interest" description="Disordered" evidence="5">
    <location>
        <begin position="1437"/>
        <end position="1494"/>
    </location>
</feature>
<evidence type="ECO:0000256" key="4">
    <source>
        <dbReference type="ARBA" id="ARBA00023136"/>
    </source>
</evidence>
<feature type="compositionally biased region" description="Gly residues" evidence="5">
    <location>
        <begin position="1601"/>
        <end position="1613"/>
    </location>
</feature>
<dbReference type="GO" id="GO:0019230">
    <property type="term" value="P:proprioception"/>
    <property type="evidence" value="ECO:0007669"/>
    <property type="project" value="TreeGrafter"/>
</dbReference>
<feature type="region of interest" description="Disordered" evidence="5">
    <location>
        <begin position="587"/>
        <end position="612"/>
    </location>
</feature>
<dbReference type="PANTHER" id="PTHR21676">
    <property type="entry name" value="PROTEIN STUM"/>
    <property type="match status" value="1"/>
</dbReference>
<dbReference type="GO" id="GO:0016020">
    <property type="term" value="C:membrane"/>
    <property type="evidence" value="ECO:0007669"/>
    <property type="project" value="UniProtKB-SubCell"/>
</dbReference>
<dbReference type="PANTHER" id="PTHR21676:SF6">
    <property type="entry name" value="PROTEIN STUM"/>
    <property type="match status" value="1"/>
</dbReference>
<feature type="region of interest" description="Disordered" evidence="5">
    <location>
        <begin position="1"/>
        <end position="40"/>
    </location>
</feature>
<name>A0A8N4L5N5_BACDO</name>
<keyword evidence="2 6" id="KW-0812">Transmembrane</keyword>
<dbReference type="OrthoDB" id="361532at2759"/>
<keyword evidence="7" id="KW-1185">Reference proteome</keyword>
<keyword evidence="3 6" id="KW-1133">Transmembrane helix</keyword>
<dbReference type="InterPro" id="IPR026673">
    <property type="entry name" value="SPEC3/Stum"/>
</dbReference>
<feature type="compositionally biased region" description="Polar residues" evidence="5">
    <location>
        <begin position="820"/>
        <end position="834"/>
    </location>
</feature>
<feature type="region of interest" description="Disordered" evidence="5">
    <location>
        <begin position="1190"/>
        <end position="1254"/>
    </location>
</feature>
<dbReference type="GO" id="GO:0042330">
    <property type="term" value="P:taxis"/>
    <property type="evidence" value="ECO:0007669"/>
    <property type="project" value="TreeGrafter"/>
</dbReference>
<feature type="region of interest" description="Disordered" evidence="5">
    <location>
        <begin position="189"/>
        <end position="226"/>
    </location>
</feature>
<feature type="compositionally biased region" description="Polar residues" evidence="5">
    <location>
        <begin position="980"/>
        <end position="999"/>
    </location>
</feature>
<feature type="transmembrane region" description="Helical" evidence="6">
    <location>
        <begin position="1963"/>
        <end position="1989"/>
    </location>
</feature>
<feature type="region of interest" description="Disordered" evidence="5">
    <location>
        <begin position="714"/>
        <end position="943"/>
    </location>
</feature>
<feature type="compositionally biased region" description="Low complexity" evidence="5">
    <location>
        <begin position="749"/>
        <end position="761"/>
    </location>
</feature>
<evidence type="ECO:0000256" key="3">
    <source>
        <dbReference type="ARBA" id="ARBA00022989"/>
    </source>
</evidence>
<feature type="region of interest" description="Disordered" evidence="5">
    <location>
        <begin position="964"/>
        <end position="1176"/>
    </location>
</feature>
<feature type="compositionally biased region" description="Low complexity" evidence="5">
    <location>
        <begin position="1164"/>
        <end position="1176"/>
    </location>
</feature>
<dbReference type="RefSeq" id="XP_029406904.2">
    <property type="nucleotide sequence ID" value="XM_029551044.2"/>
</dbReference>
<feature type="compositionally biased region" description="Basic and acidic residues" evidence="5">
    <location>
        <begin position="1131"/>
        <end position="1150"/>
    </location>
</feature>
<feature type="compositionally biased region" description="Low complexity" evidence="5">
    <location>
        <begin position="495"/>
        <end position="515"/>
    </location>
</feature>
<feature type="compositionally biased region" description="Basic residues" evidence="5">
    <location>
        <begin position="1000"/>
        <end position="1027"/>
    </location>
</feature>
<feature type="transmembrane region" description="Helical" evidence="6">
    <location>
        <begin position="1921"/>
        <end position="1951"/>
    </location>
</feature>
<feature type="compositionally biased region" description="Polar residues" evidence="5">
    <location>
        <begin position="1076"/>
        <end position="1088"/>
    </location>
</feature>
<evidence type="ECO:0000256" key="6">
    <source>
        <dbReference type="SAM" id="Phobius"/>
    </source>
</evidence>
<feature type="compositionally biased region" description="Low complexity" evidence="5">
    <location>
        <begin position="913"/>
        <end position="925"/>
    </location>
</feature>
<feature type="compositionally biased region" description="Pro residues" evidence="5">
    <location>
        <begin position="432"/>
        <end position="443"/>
    </location>
</feature>
<dbReference type="Pfam" id="PF15795">
    <property type="entry name" value="Spec3"/>
    <property type="match status" value="1"/>
</dbReference>
<feature type="compositionally biased region" description="Polar residues" evidence="5">
    <location>
        <begin position="1451"/>
        <end position="1468"/>
    </location>
</feature>
<dbReference type="KEGG" id="bdr:105228215"/>
<organism evidence="7 9">
    <name type="scientific">Bactrocera dorsalis</name>
    <name type="common">Oriental fruit fly</name>
    <name type="synonym">Dacus dorsalis</name>
    <dbReference type="NCBI Taxonomy" id="27457"/>
    <lineage>
        <taxon>Eukaryota</taxon>
        <taxon>Metazoa</taxon>
        <taxon>Ecdysozoa</taxon>
        <taxon>Arthropoda</taxon>
        <taxon>Hexapoda</taxon>
        <taxon>Insecta</taxon>
        <taxon>Pterygota</taxon>
        <taxon>Neoptera</taxon>
        <taxon>Endopterygota</taxon>
        <taxon>Diptera</taxon>
        <taxon>Brachycera</taxon>
        <taxon>Muscomorpha</taxon>
        <taxon>Tephritoidea</taxon>
        <taxon>Tephritidae</taxon>
        <taxon>Bactrocera</taxon>
        <taxon>Bactrocera</taxon>
    </lineage>
</organism>
<feature type="compositionally biased region" description="Low complexity" evidence="5">
    <location>
        <begin position="1279"/>
        <end position="1297"/>
    </location>
</feature>
<feature type="compositionally biased region" description="Basic and acidic residues" evidence="5">
    <location>
        <begin position="1212"/>
        <end position="1248"/>
    </location>
</feature>
<feature type="compositionally biased region" description="Polar residues" evidence="5">
    <location>
        <begin position="903"/>
        <end position="912"/>
    </location>
</feature>
<feature type="compositionally biased region" description="Polar residues" evidence="5">
    <location>
        <begin position="1045"/>
        <end position="1055"/>
    </location>
</feature>
<feature type="compositionally biased region" description="Low complexity" evidence="5">
    <location>
        <begin position="856"/>
        <end position="873"/>
    </location>
</feature>
<dbReference type="GeneID" id="105228215"/>
<proteinExistence type="predicted"/>
<evidence type="ECO:0000313" key="7">
    <source>
        <dbReference type="Proteomes" id="UP001652620"/>
    </source>
</evidence>
<sequence length="2051" mass="220848">MNYKPSSSSSSNTPPHQTAYPPRSASNSSSNTHSTPTLTPAIIPLDYNYHTMSPSSISQFPNGRITSAATSTTSGAYHLHTHSRVSSTRPSGSTSVDVEMDNQYNSLFGDPVPPPPPPDFLTSQFNPVSVFHPVSLDISSGSEEDTSGRLVSLEVERAAPTRLFSNVPFSSAFSRRMSDNATPRNFDVLPTPMPRLQPPDIQILPNSSGDSSSEARESPNYTLLAPDTTNRHHTIYDDRQPADVTEIVESYEVRDTKGVREYSEATRRVSNFSEDFKSNVGALSNVENPHMENSSSSANHPFPHQFPNESYTSNEWFRPATQDYPEFSKIPRLRPSSKNVMSIKREDMPMHHSPVAAMINDSNGSSSGEERLDRAHTADNSTVPLTSFKPPARPPDPSPTLLREIETELLLSPQEYLQHEDESPLGGSNQVTPPPPATPPPPDLLTAMPDESQSFIKREMSPVILRNLIATGGEFRVDQTRLHKKTSFTIISEKSPQSSRTHSPSPHSHQQLSPQKMSAISPVKPVAKPRQYLQHKSLSASQLKLPQLSQQKLQAPADDSPRPSVQFNMTGRHTPNMMTQRGILQHRESLSSSQDITPSSPSAGPKTKLRRPSTLPTFAKQANETKIKSCETLPFITDPYRTAIPRFNRSVTDLHIEPAVFPPGALPRPIKPNPNPTRKQKGLLRILNGNTSNLPLRSNWTSMEDLPLGRQLKTPLATPTHILQSRRRSSSTSPERRSSTQTASDRRSSNISSITTSDFSFRCSPLPLHQQRRKSVLPAISPKTKRRQSLIPPASLTGGRTSRTKVAKPSTLSPIIGTPNKDSSSPQSPEQNIAGSLAPSEAFSDMTSRRESLSKIPLRSSNSRPISRSSSPLKEFMSQLPISDMNSRGTSSRTTSRATVRTDASQSVSRGNSRPASRSTSRASTHPISRAASRASTRPNSRMEMAKEIANSRSNSRMSIHSTVSITGNISPISGKRSTETSPATTRRRTSISVSPTSNRRVRTRRQSLSPPHKKRSGSRGRGKKIRERSESRHSSRSRIPLRASSVTKAKQSPSVVPKELNSPSLSKSKGAKIVSRTSPARTPLNQRSKPKSAKKVPSSIHKPESNVKRKPTSVDKLTASGKKQPSNLQKQERVNIIRERSNVQKKETPKAGTGKNIQREGTAAKITTKKAPANSSAAAVALAASGLKRHTTSKNSTKLTTKGQSVTTKGKGIEAKAETAKGRKGDNNGEISKQEEEKATSSKEDASNLKNGSPVGIEATKIAAIPAGVAAVAATSAKGAPNISSGSTGSSGSTSGIKRHPSNVSLVRMASRMSLLSMKRSDSNLSKKTTIPAVAEETTDGLKKNAKAGYLQKTNSRTQLKTPEDMAGLPAAILEKSQKTLENIQKTVTVATDEIHKTIHENLTDLKSLESDMGRFSDSAGSPTSSVATVVENKQAGKAGAANGDESGATGESISRTATAEGPTSTAGMKKMTHKNGGNGVMPATPTQKSPLPPTQPIEADVSVLNASMHATEHVTVAAAAAAAATTGAMAMPHAGVADATVERVSERALSVSVMPEVDCDDANFQNYTYNGDGAADKTVDGAILDHAGRANVTDASGNGRNGVGSDGGKGDGATDDDIKRRSPDGQGGSAAGSGNGSREFLKEQEDDSGTPTGCCRCCTKFCLPCRRLRCSRCCRRKKSLAGDESEEPVLSATSSASTTNLEVIDEARHPTDGDKTKTSCWQKLNCCKRCRKQPKVAASHTDESTKMTMASKTESVAAATAPTAPKQGGCGACWSKLFCCRRVNKVDPTTGDETELKKCCFCIPCRRKKAGRGATIASTVSPTGSVAWQDPESGIAASDASVLEGATSSEAVRPQGCCKRFWSKLLCCRRKKLPKPSESRRASMKAPPPPSEDTRRKLHVDLVEYSSKMKGAIPVMPLYLAWFCAICNTIFPGLGTLFSGIFCLCVGIPRFSQYDSAKARFGSFIINIIVAIAQLFCVLFCFVGWGWSIWWGTIMLKCARKLNKIKKVERLEMEEERRQAEAAAAAAATAARAATHPTAVTTTTTESAT</sequence>
<feature type="region of interest" description="Disordered" evidence="5">
    <location>
        <begin position="1279"/>
        <end position="1305"/>
    </location>
</feature>
<feature type="compositionally biased region" description="Basic and acidic residues" evidence="5">
    <location>
        <begin position="734"/>
        <end position="748"/>
    </location>
</feature>
<feature type="region of interest" description="Disordered" evidence="5">
    <location>
        <begin position="2029"/>
        <end position="2051"/>
    </location>
</feature>
<dbReference type="RefSeq" id="XP_029406905.2">
    <property type="nucleotide sequence ID" value="XM_029551045.2"/>
</dbReference>
<feature type="compositionally biased region" description="Low complexity" evidence="5">
    <location>
        <begin position="1194"/>
        <end position="1203"/>
    </location>
</feature>
<feature type="compositionally biased region" description="Basic and acidic residues" evidence="5">
    <location>
        <begin position="368"/>
        <end position="377"/>
    </location>
</feature>
<evidence type="ECO:0000313" key="9">
    <source>
        <dbReference type="RefSeq" id="XP_029406905.2"/>
    </source>
</evidence>
<feature type="region of interest" description="Disordered" evidence="5">
    <location>
        <begin position="355"/>
        <end position="400"/>
    </location>
</feature>
<gene>
    <name evidence="8 9" type="primary">LOC105228215</name>
</gene>
<feature type="region of interest" description="Disordered" evidence="5">
    <location>
        <begin position="1593"/>
        <end position="1653"/>
    </location>
</feature>
<accession>A0A8N4L5N5</accession>
<feature type="region of interest" description="Disordered" evidence="5">
    <location>
        <begin position="487"/>
        <end position="518"/>
    </location>
</feature>
<feature type="compositionally biased region" description="Low complexity" evidence="5">
    <location>
        <begin position="21"/>
        <end position="40"/>
    </location>
</feature>
<dbReference type="Proteomes" id="UP001652620">
    <property type="component" value="Chromosome 3"/>
</dbReference>
<evidence type="ECO:0000256" key="2">
    <source>
        <dbReference type="ARBA" id="ARBA00022692"/>
    </source>
</evidence>
<feature type="compositionally biased region" description="Low complexity" evidence="5">
    <location>
        <begin position="590"/>
        <end position="602"/>
    </location>
</feature>
<reference evidence="8 9" key="1">
    <citation type="submission" date="2025-05" db="UniProtKB">
        <authorList>
            <consortium name="RefSeq"/>
        </authorList>
    </citation>
    <scope>IDENTIFICATION</scope>
    <source>
        <tissue evidence="8 9">Adult</tissue>
    </source>
</reference>
<keyword evidence="4 6" id="KW-0472">Membrane</keyword>
<feature type="compositionally biased region" description="Low complexity" evidence="5">
    <location>
        <begin position="1"/>
        <end position="11"/>
    </location>
</feature>
<feature type="compositionally biased region" description="Low complexity" evidence="5">
    <location>
        <begin position="887"/>
        <end position="902"/>
    </location>
</feature>
<evidence type="ECO:0000256" key="5">
    <source>
        <dbReference type="SAM" id="MobiDB-lite"/>
    </source>
</evidence>
<evidence type="ECO:0000256" key="1">
    <source>
        <dbReference type="ARBA" id="ARBA00004141"/>
    </source>
</evidence>